<dbReference type="PROSITE" id="PS51012">
    <property type="entry name" value="ABC_TM2"/>
    <property type="match status" value="1"/>
</dbReference>
<name>A0ABY7JY49_9ACTN</name>
<accession>A0ABY7JY49</accession>
<keyword evidence="9" id="KW-1185">Reference proteome</keyword>
<evidence type="ECO:0000256" key="5">
    <source>
        <dbReference type="RuleBase" id="RU361157"/>
    </source>
</evidence>
<organism evidence="8 9">
    <name type="scientific">Jatrophihabitans cynanchi</name>
    <dbReference type="NCBI Taxonomy" id="2944128"/>
    <lineage>
        <taxon>Bacteria</taxon>
        <taxon>Bacillati</taxon>
        <taxon>Actinomycetota</taxon>
        <taxon>Actinomycetes</taxon>
        <taxon>Jatrophihabitantales</taxon>
        <taxon>Jatrophihabitantaceae</taxon>
        <taxon>Jatrophihabitans</taxon>
    </lineage>
</organism>
<keyword evidence="4 5" id="KW-0472">Membrane</keyword>
<feature type="transmembrane region" description="Helical" evidence="5">
    <location>
        <begin position="35"/>
        <end position="54"/>
    </location>
</feature>
<evidence type="ECO:0000256" key="4">
    <source>
        <dbReference type="ARBA" id="ARBA00023136"/>
    </source>
</evidence>
<dbReference type="Proteomes" id="UP001164693">
    <property type="component" value="Chromosome"/>
</dbReference>
<feature type="transmembrane region" description="Helical" evidence="5">
    <location>
        <begin position="75"/>
        <end position="96"/>
    </location>
</feature>
<dbReference type="InterPro" id="IPR047817">
    <property type="entry name" value="ABC2_TM_bact-type"/>
</dbReference>
<keyword evidence="2 5" id="KW-0812">Transmembrane</keyword>
<dbReference type="PANTHER" id="PTHR43229">
    <property type="entry name" value="NODULATION PROTEIN J"/>
    <property type="match status" value="1"/>
</dbReference>
<evidence type="ECO:0000256" key="1">
    <source>
        <dbReference type="ARBA" id="ARBA00004141"/>
    </source>
</evidence>
<feature type="transmembrane region" description="Helical" evidence="5">
    <location>
        <begin position="116"/>
        <end position="144"/>
    </location>
</feature>
<evidence type="ECO:0000256" key="6">
    <source>
        <dbReference type="SAM" id="MobiDB-lite"/>
    </source>
</evidence>
<feature type="transmembrane region" description="Helical" evidence="5">
    <location>
        <begin position="182"/>
        <end position="201"/>
    </location>
</feature>
<feature type="compositionally biased region" description="Low complexity" evidence="6">
    <location>
        <begin position="291"/>
        <end position="311"/>
    </location>
</feature>
<dbReference type="InterPro" id="IPR013525">
    <property type="entry name" value="ABC2_TM"/>
</dbReference>
<dbReference type="EMBL" id="CP097463">
    <property type="protein sequence ID" value="WAX55996.1"/>
    <property type="molecule type" value="Genomic_DNA"/>
</dbReference>
<gene>
    <name evidence="8" type="ORF">M6B22_15825</name>
</gene>
<dbReference type="InterPro" id="IPR051784">
    <property type="entry name" value="Nod_factor_ABC_transporter"/>
</dbReference>
<dbReference type="PANTHER" id="PTHR43229:SF2">
    <property type="entry name" value="NODULATION PROTEIN J"/>
    <property type="match status" value="1"/>
</dbReference>
<comment type="caution">
    <text evidence="5">Lacks conserved residue(s) required for the propagation of feature annotation.</text>
</comment>
<evidence type="ECO:0000313" key="8">
    <source>
        <dbReference type="EMBL" id="WAX55996.1"/>
    </source>
</evidence>
<keyword evidence="5" id="KW-1003">Cell membrane</keyword>
<feature type="region of interest" description="Disordered" evidence="6">
    <location>
        <begin position="273"/>
        <end position="311"/>
    </location>
</feature>
<reference evidence="8" key="1">
    <citation type="submission" date="2022-05" db="EMBL/GenBank/DDBJ databases">
        <title>Jatrophihabitans sp. SB3-54 whole genome sequence.</title>
        <authorList>
            <person name="Suh M.K."/>
            <person name="Eom M.K."/>
            <person name="Kim J.S."/>
            <person name="Kim H.S."/>
            <person name="Do H.E."/>
            <person name="Shin Y.K."/>
            <person name="Lee J.-S."/>
        </authorList>
    </citation>
    <scope>NUCLEOTIDE SEQUENCE</scope>
    <source>
        <strain evidence="8">SB3-54</strain>
    </source>
</reference>
<evidence type="ECO:0000313" key="9">
    <source>
        <dbReference type="Proteomes" id="UP001164693"/>
    </source>
</evidence>
<keyword evidence="3 5" id="KW-1133">Transmembrane helix</keyword>
<dbReference type="Pfam" id="PF01061">
    <property type="entry name" value="ABC2_membrane"/>
    <property type="match status" value="1"/>
</dbReference>
<sequence>MAATPAIPDRRSRFGLQLAAGQVRYQVLLLLRSPIGTFTALVIPLMLLVALNVATPEGTVRVLHGTRYADFLTPAMAVFAVLNACYVNVITSTVLAREGGILKRLRGTPLPLWAYVLGRGVAAAVVALASVIVVVAVGSVFLHVHLDGGRVAALAGVTGLGIVSFTILGLAVSTLIPRPDSALPVAYGTLLPLAFISDVFFPATGEPGWLHQVAARFPLAPIAEAAERIFTTTGTGWPMSQSQLTVTLAWTAGSSLITGAAFRWQPGSAVSWHRTWGRRRGGRGRGGPRNVGGAQRPVGSVSNSGSPGRGP</sequence>
<evidence type="ECO:0000259" key="7">
    <source>
        <dbReference type="PROSITE" id="PS51012"/>
    </source>
</evidence>
<keyword evidence="5" id="KW-0813">Transport</keyword>
<comment type="similarity">
    <text evidence="5">Belongs to the ABC-2 integral membrane protein family.</text>
</comment>
<proteinExistence type="inferred from homology"/>
<evidence type="ECO:0000256" key="3">
    <source>
        <dbReference type="ARBA" id="ARBA00022989"/>
    </source>
</evidence>
<feature type="transmembrane region" description="Helical" evidence="5">
    <location>
        <begin position="151"/>
        <end position="176"/>
    </location>
</feature>
<protein>
    <recommendedName>
        <fullName evidence="5">Transport permease protein</fullName>
    </recommendedName>
</protein>
<feature type="domain" description="ABC transmembrane type-2" evidence="7">
    <location>
        <begin position="35"/>
        <end position="265"/>
    </location>
</feature>
<dbReference type="RefSeq" id="WP_269442521.1">
    <property type="nucleotide sequence ID" value="NZ_CP097463.1"/>
</dbReference>
<comment type="subcellular location">
    <subcellularLocation>
        <location evidence="5">Cell membrane</location>
        <topology evidence="5">Multi-pass membrane protein</topology>
    </subcellularLocation>
    <subcellularLocation>
        <location evidence="1">Membrane</location>
        <topology evidence="1">Multi-pass membrane protein</topology>
    </subcellularLocation>
</comment>
<evidence type="ECO:0000256" key="2">
    <source>
        <dbReference type="ARBA" id="ARBA00022692"/>
    </source>
</evidence>